<protein>
    <submittedName>
        <fullName evidence="1">Uncharacterized protein</fullName>
    </submittedName>
</protein>
<dbReference type="Proteomes" id="UP000029121">
    <property type="component" value="Unassembled WGS sequence"/>
</dbReference>
<gene>
    <name evidence="1" type="ORF">CARUB_v10010745mg</name>
</gene>
<sequence>MKLVTPFVLRTPEPCLNMTRYFTNGTLLKVIILEERSLAIDLVFALDDEGNLTKTESQKAADEAKARFGHIDGDHLTLLSSLLLSKYNEDPNWCL</sequence>
<evidence type="ECO:0000313" key="2">
    <source>
        <dbReference type="Proteomes" id="UP000029121"/>
    </source>
</evidence>
<accession>R0IFW6</accession>
<keyword evidence="2" id="KW-1185">Reference proteome</keyword>
<evidence type="ECO:0000313" key="1">
    <source>
        <dbReference type="EMBL" id="EOA37230.1"/>
    </source>
</evidence>
<dbReference type="eggNOG" id="KOG0925">
    <property type="taxonomic scope" value="Eukaryota"/>
</dbReference>
<reference evidence="2" key="1">
    <citation type="journal article" date="2013" name="Nat. Genet.">
        <title>The Capsella rubella genome and the genomic consequences of rapid mating system evolution.</title>
        <authorList>
            <person name="Slotte T."/>
            <person name="Hazzouri K.M."/>
            <person name="Agren J.A."/>
            <person name="Koenig D."/>
            <person name="Maumus F."/>
            <person name="Guo Y.L."/>
            <person name="Steige K."/>
            <person name="Platts A.E."/>
            <person name="Escobar J.S."/>
            <person name="Newman L.K."/>
            <person name="Wang W."/>
            <person name="Mandakova T."/>
            <person name="Vello E."/>
            <person name="Smith L.M."/>
            <person name="Henz S.R."/>
            <person name="Steffen J."/>
            <person name="Takuno S."/>
            <person name="Brandvain Y."/>
            <person name="Coop G."/>
            <person name="Andolfatto P."/>
            <person name="Hu T.T."/>
            <person name="Blanchette M."/>
            <person name="Clark R.M."/>
            <person name="Quesneville H."/>
            <person name="Nordborg M."/>
            <person name="Gaut B.S."/>
            <person name="Lysak M.A."/>
            <person name="Jenkins J."/>
            <person name="Grimwood J."/>
            <person name="Chapman J."/>
            <person name="Prochnik S."/>
            <person name="Shu S."/>
            <person name="Rokhsar D."/>
            <person name="Schmutz J."/>
            <person name="Weigel D."/>
            <person name="Wright S.I."/>
        </authorList>
    </citation>
    <scope>NUCLEOTIDE SEQUENCE [LARGE SCALE GENOMIC DNA]</scope>
    <source>
        <strain evidence="2">cv. Monte Gargano</strain>
    </source>
</reference>
<dbReference type="AlphaFoldDB" id="R0IFW6"/>
<name>R0IFW6_9BRAS</name>
<dbReference type="EMBL" id="KB870805">
    <property type="protein sequence ID" value="EOA37230.1"/>
    <property type="molecule type" value="Genomic_DNA"/>
</dbReference>
<organism evidence="1 2">
    <name type="scientific">Capsella rubella</name>
    <dbReference type="NCBI Taxonomy" id="81985"/>
    <lineage>
        <taxon>Eukaryota</taxon>
        <taxon>Viridiplantae</taxon>
        <taxon>Streptophyta</taxon>
        <taxon>Embryophyta</taxon>
        <taxon>Tracheophyta</taxon>
        <taxon>Spermatophyta</taxon>
        <taxon>Magnoliopsida</taxon>
        <taxon>eudicotyledons</taxon>
        <taxon>Gunneridae</taxon>
        <taxon>Pentapetalae</taxon>
        <taxon>rosids</taxon>
        <taxon>malvids</taxon>
        <taxon>Brassicales</taxon>
        <taxon>Brassicaceae</taxon>
        <taxon>Camelineae</taxon>
        <taxon>Capsella</taxon>
    </lineage>
</organism>
<proteinExistence type="predicted"/>
<dbReference type="STRING" id="81985.R0IFW6"/>